<feature type="region of interest" description="Disordered" evidence="1">
    <location>
        <begin position="1"/>
        <end position="98"/>
    </location>
</feature>
<accession>A0A3S5BWH0</accession>
<evidence type="ECO:0000313" key="2">
    <source>
        <dbReference type="EMBL" id="VEL43288.1"/>
    </source>
</evidence>
<evidence type="ECO:0000313" key="3">
    <source>
        <dbReference type="Proteomes" id="UP000784294"/>
    </source>
</evidence>
<feature type="compositionally biased region" description="Low complexity" evidence="1">
    <location>
        <begin position="10"/>
        <end position="22"/>
    </location>
</feature>
<organism evidence="2 3">
    <name type="scientific">Protopolystoma xenopodis</name>
    <dbReference type="NCBI Taxonomy" id="117903"/>
    <lineage>
        <taxon>Eukaryota</taxon>
        <taxon>Metazoa</taxon>
        <taxon>Spiralia</taxon>
        <taxon>Lophotrochozoa</taxon>
        <taxon>Platyhelminthes</taxon>
        <taxon>Monogenea</taxon>
        <taxon>Polyopisthocotylea</taxon>
        <taxon>Polystomatidea</taxon>
        <taxon>Polystomatidae</taxon>
        <taxon>Protopolystoma</taxon>
    </lineage>
</organism>
<name>A0A3S5BWH0_9PLAT</name>
<protein>
    <submittedName>
        <fullName evidence="2">Uncharacterized protein</fullName>
    </submittedName>
</protein>
<dbReference type="AlphaFoldDB" id="A0A3S5BWH0"/>
<feature type="compositionally biased region" description="Low complexity" evidence="1">
    <location>
        <begin position="52"/>
        <end position="71"/>
    </location>
</feature>
<sequence length="132" mass="13291">MLAARGGLTRAASRSVSRSASTRGGGSGGLRSIDDDDEESGAGMGDVEGEESSIASSSGSRSRGAASRVSTGSGGGGIVSETFDVGGASSPSKYRPGGLRWCQENLINTIMEAKSGLGHVMATAFYRLPSKK</sequence>
<comment type="caution">
    <text evidence="2">The sequence shown here is derived from an EMBL/GenBank/DDBJ whole genome shotgun (WGS) entry which is preliminary data.</text>
</comment>
<reference evidence="2" key="1">
    <citation type="submission" date="2018-11" db="EMBL/GenBank/DDBJ databases">
        <authorList>
            <consortium name="Pathogen Informatics"/>
        </authorList>
    </citation>
    <scope>NUCLEOTIDE SEQUENCE</scope>
</reference>
<gene>
    <name evidence="2" type="ORF">PXEA_LOCUS36728</name>
</gene>
<proteinExistence type="predicted"/>
<dbReference type="EMBL" id="CAAALY010280161">
    <property type="protein sequence ID" value="VEL43288.1"/>
    <property type="molecule type" value="Genomic_DNA"/>
</dbReference>
<evidence type="ECO:0000256" key="1">
    <source>
        <dbReference type="SAM" id="MobiDB-lite"/>
    </source>
</evidence>
<dbReference type="Proteomes" id="UP000784294">
    <property type="component" value="Unassembled WGS sequence"/>
</dbReference>
<keyword evidence="3" id="KW-1185">Reference proteome</keyword>